<evidence type="ECO:0000259" key="1">
    <source>
        <dbReference type="PROSITE" id="PS50943"/>
    </source>
</evidence>
<dbReference type="Pfam" id="PF01381">
    <property type="entry name" value="HTH_3"/>
    <property type="match status" value="1"/>
</dbReference>
<dbReference type="SUPFAM" id="SSF47413">
    <property type="entry name" value="lambda repressor-like DNA-binding domains"/>
    <property type="match status" value="1"/>
</dbReference>
<dbReference type="InterPro" id="IPR010982">
    <property type="entry name" value="Lambda_DNA-bd_dom_sf"/>
</dbReference>
<organism evidence="2 3">
    <name type="scientific">Flavobacterium branchiarum</name>
    <dbReference type="NCBI Taxonomy" id="1114870"/>
    <lineage>
        <taxon>Bacteria</taxon>
        <taxon>Pseudomonadati</taxon>
        <taxon>Bacteroidota</taxon>
        <taxon>Flavobacteriia</taxon>
        <taxon>Flavobacteriales</taxon>
        <taxon>Flavobacteriaceae</taxon>
        <taxon>Flavobacterium</taxon>
    </lineage>
</organism>
<evidence type="ECO:0000313" key="2">
    <source>
        <dbReference type="EMBL" id="MFB9064534.1"/>
    </source>
</evidence>
<sequence>MSIGFKIKKLREQRNVSQYLLANELNISQSELSKIESNQTKKTIITADIDSSLVLAKKSLKDLNLSDFFLIQKSFLQKNKLSLLFLL</sequence>
<protein>
    <submittedName>
        <fullName evidence="2">Helix-turn-helix domain-containing protein</fullName>
    </submittedName>
</protein>
<dbReference type="Gene3D" id="1.10.260.40">
    <property type="entry name" value="lambda repressor-like DNA-binding domains"/>
    <property type="match status" value="1"/>
</dbReference>
<comment type="caution">
    <text evidence="2">The sequence shown here is derived from an EMBL/GenBank/DDBJ whole genome shotgun (WGS) entry which is preliminary data.</text>
</comment>
<dbReference type="PROSITE" id="PS50943">
    <property type="entry name" value="HTH_CROC1"/>
    <property type="match status" value="1"/>
</dbReference>
<dbReference type="InterPro" id="IPR001387">
    <property type="entry name" value="Cro/C1-type_HTH"/>
</dbReference>
<reference evidence="2 3" key="1">
    <citation type="submission" date="2024-09" db="EMBL/GenBank/DDBJ databases">
        <authorList>
            <person name="Sun Q."/>
            <person name="Mori K."/>
        </authorList>
    </citation>
    <scope>NUCLEOTIDE SEQUENCE [LARGE SCALE GENOMIC DNA]</scope>
    <source>
        <strain evidence="2 3">CECT 7908</strain>
    </source>
</reference>
<dbReference type="CDD" id="cd00093">
    <property type="entry name" value="HTH_XRE"/>
    <property type="match status" value="1"/>
</dbReference>
<keyword evidence="3" id="KW-1185">Reference proteome</keyword>
<name>A0ABV5FLV3_9FLAO</name>
<accession>A0ABV5FLV3</accession>
<proteinExistence type="predicted"/>
<evidence type="ECO:0000313" key="3">
    <source>
        <dbReference type="Proteomes" id="UP001589589"/>
    </source>
</evidence>
<feature type="domain" description="HTH cro/C1-type" evidence="1">
    <location>
        <begin position="7"/>
        <end position="41"/>
    </location>
</feature>
<dbReference type="EMBL" id="JBHMEX010000032">
    <property type="protein sequence ID" value="MFB9064534.1"/>
    <property type="molecule type" value="Genomic_DNA"/>
</dbReference>
<gene>
    <name evidence="2" type="ORF">ACFFUQ_10915</name>
</gene>
<dbReference type="RefSeq" id="WP_353960584.1">
    <property type="nucleotide sequence ID" value="NZ_JAUFQQ010000005.1"/>
</dbReference>
<dbReference type="Proteomes" id="UP001589589">
    <property type="component" value="Unassembled WGS sequence"/>
</dbReference>